<reference evidence="3" key="1">
    <citation type="journal article" date="2017" name="Genome Biol.">
        <title>Comparative genomics reveals high biological diversity and specific adaptations in the industrially and medically important fungal genus Aspergillus.</title>
        <authorList>
            <person name="de Vries R.P."/>
            <person name="Riley R."/>
            <person name="Wiebenga A."/>
            <person name="Aguilar-Osorio G."/>
            <person name="Amillis S."/>
            <person name="Uchima C.A."/>
            <person name="Anderluh G."/>
            <person name="Asadollahi M."/>
            <person name="Askin M."/>
            <person name="Barry K."/>
            <person name="Battaglia E."/>
            <person name="Bayram O."/>
            <person name="Benocci T."/>
            <person name="Braus-Stromeyer S.A."/>
            <person name="Caldana C."/>
            <person name="Canovas D."/>
            <person name="Cerqueira G.C."/>
            <person name="Chen F."/>
            <person name="Chen W."/>
            <person name="Choi C."/>
            <person name="Clum A."/>
            <person name="Dos Santos R.A."/>
            <person name="Damasio A.R."/>
            <person name="Diallinas G."/>
            <person name="Emri T."/>
            <person name="Fekete E."/>
            <person name="Flipphi M."/>
            <person name="Freyberg S."/>
            <person name="Gallo A."/>
            <person name="Gournas C."/>
            <person name="Habgood R."/>
            <person name="Hainaut M."/>
            <person name="Harispe M.L."/>
            <person name="Henrissat B."/>
            <person name="Hilden K.S."/>
            <person name="Hope R."/>
            <person name="Hossain A."/>
            <person name="Karabika E."/>
            <person name="Karaffa L."/>
            <person name="Karanyi Z."/>
            <person name="Krasevec N."/>
            <person name="Kuo A."/>
            <person name="Kusch H."/>
            <person name="LaButti K."/>
            <person name="Lagendijk E.L."/>
            <person name="Lapidus A."/>
            <person name="Levasseur A."/>
            <person name="Lindquist E."/>
            <person name="Lipzen A."/>
            <person name="Logrieco A.F."/>
            <person name="MacCabe A."/>
            <person name="Maekelae M.R."/>
            <person name="Malavazi I."/>
            <person name="Melin P."/>
            <person name="Meyer V."/>
            <person name="Mielnichuk N."/>
            <person name="Miskei M."/>
            <person name="Molnar A.P."/>
            <person name="Mule G."/>
            <person name="Ngan C.Y."/>
            <person name="Orejas M."/>
            <person name="Orosz E."/>
            <person name="Ouedraogo J.P."/>
            <person name="Overkamp K.M."/>
            <person name="Park H.-S."/>
            <person name="Perrone G."/>
            <person name="Piumi F."/>
            <person name="Punt P.J."/>
            <person name="Ram A.F."/>
            <person name="Ramon A."/>
            <person name="Rauscher S."/>
            <person name="Record E."/>
            <person name="Riano-Pachon D.M."/>
            <person name="Robert V."/>
            <person name="Roehrig J."/>
            <person name="Ruller R."/>
            <person name="Salamov A."/>
            <person name="Salih N.S."/>
            <person name="Samson R.A."/>
            <person name="Sandor E."/>
            <person name="Sanguinetti M."/>
            <person name="Schuetze T."/>
            <person name="Sepcic K."/>
            <person name="Shelest E."/>
            <person name="Sherlock G."/>
            <person name="Sophianopoulou V."/>
            <person name="Squina F.M."/>
            <person name="Sun H."/>
            <person name="Susca A."/>
            <person name="Todd R.B."/>
            <person name="Tsang A."/>
            <person name="Unkles S.E."/>
            <person name="van de Wiele N."/>
            <person name="van Rossen-Uffink D."/>
            <person name="Oliveira J.V."/>
            <person name="Vesth T.C."/>
            <person name="Visser J."/>
            <person name="Yu J.-H."/>
            <person name="Zhou M."/>
            <person name="Andersen M.R."/>
            <person name="Archer D.B."/>
            <person name="Baker S.E."/>
            <person name="Benoit I."/>
            <person name="Brakhage A.A."/>
            <person name="Braus G.H."/>
            <person name="Fischer R."/>
            <person name="Frisvad J.C."/>
            <person name="Goldman G.H."/>
            <person name="Houbraken J."/>
            <person name="Oakley B."/>
            <person name="Pocsi I."/>
            <person name="Scazzocchio C."/>
            <person name="Seiboth B."/>
            <person name="vanKuyk P.A."/>
            <person name="Wortman J."/>
            <person name="Dyer P.S."/>
            <person name="Grigoriev I.V."/>
        </authorList>
    </citation>
    <scope>NUCLEOTIDE SEQUENCE [LARGE SCALE GENOMIC DNA]</scope>
    <source>
        <strain evidence="3">ATCC 16872 / CBS 172.66 / WB 5094</strain>
    </source>
</reference>
<dbReference type="Proteomes" id="UP000184546">
    <property type="component" value="Unassembled WGS sequence"/>
</dbReference>
<proteinExistence type="predicted"/>
<evidence type="ECO:0000313" key="2">
    <source>
        <dbReference type="EMBL" id="OJJ99768.1"/>
    </source>
</evidence>
<dbReference type="STRING" id="690307.A0A1L9WUE8"/>
<dbReference type="PANTHER" id="PTHR43272:SF11">
    <property type="entry name" value="AMP-DEPENDENT SYNTHETASE_LIGASE DOMAIN-CONTAINING PROTEIN"/>
    <property type="match status" value="1"/>
</dbReference>
<keyword evidence="3" id="KW-1185">Reference proteome</keyword>
<dbReference type="OrthoDB" id="4138492at2759"/>
<keyword evidence="1" id="KW-0812">Transmembrane</keyword>
<keyword evidence="1" id="KW-1133">Transmembrane helix</keyword>
<dbReference type="RefSeq" id="XP_020056108.1">
    <property type="nucleotide sequence ID" value="XM_020199595.1"/>
</dbReference>
<gene>
    <name evidence="2" type="ORF">ASPACDRAFT_28889</name>
</gene>
<evidence type="ECO:0000256" key="1">
    <source>
        <dbReference type="SAM" id="Phobius"/>
    </source>
</evidence>
<feature type="transmembrane region" description="Helical" evidence="1">
    <location>
        <begin position="22"/>
        <end position="42"/>
    </location>
</feature>
<dbReference type="GO" id="GO:0004467">
    <property type="term" value="F:long-chain fatty acid-CoA ligase activity"/>
    <property type="evidence" value="ECO:0007669"/>
    <property type="project" value="TreeGrafter"/>
</dbReference>
<dbReference type="SUPFAM" id="SSF56801">
    <property type="entry name" value="Acetyl-CoA synthetase-like"/>
    <property type="match status" value="1"/>
</dbReference>
<feature type="transmembrane region" description="Helical" evidence="1">
    <location>
        <begin position="165"/>
        <end position="185"/>
    </location>
</feature>
<protein>
    <recommendedName>
        <fullName evidence="4">AMP-dependent synthetase/ligase domain-containing protein</fullName>
    </recommendedName>
</protein>
<dbReference type="PANTHER" id="PTHR43272">
    <property type="entry name" value="LONG-CHAIN-FATTY-ACID--COA LIGASE"/>
    <property type="match status" value="1"/>
</dbReference>
<dbReference type="GO" id="GO:0016020">
    <property type="term" value="C:membrane"/>
    <property type="evidence" value="ECO:0007669"/>
    <property type="project" value="TreeGrafter"/>
</dbReference>
<accession>A0A1L9WUE8</accession>
<evidence type="ECO:0000313" key="3">
    <source>
        <dbReference type="Proteomes" id="UP000184546"/>
    </source>
</evidence>
<name>A0A1L9WUE8_ASPA1</name>
<keyword evidence="1" id="KW-0472">Membrane</keyword>
<dbReference type="VEuPathDB" id="FungiDB:ASPACDRAFT_28889"/>
<dbReference type="InterPro" id="IPR042099">
    <property type="entry name" value="ANL_N_sf"/>
</dbReference>
<dbReference type="GO" id="GO:0005783">
    <property type="term" value="C:endoplasmic reticulum"/>
    <property type="evidence" value="ECO:0007669"/>
    <property type="project" value="TreeGrafter"/>
</dbReference>
<dbReference type="EMBL" id="KV878977">
    <property type="protein sequence ID" value="OJJ99768.1"/>
    <property type="molecule type" value="Genomic_DNA"/>
</dbReference>
<dbReference type="GeneID" id="30973409"/>
<sequence>MDSESSIVAKLDAVVAELLADWNIASTVIAGGLVAFLIYSFVTSQDSDIHPFLLARQSSAFPVRHPGQSAPYRSLETPHGFPLRTGLNVKDPGAPKWTSGRKGDLRDVWKTAVRGSVEDNGAVSGKQGKIYTVLGKKAIEHSLDQVTQEINVIGTRLRDSKVKTVAVCLTDSVELLAAIFAGAFYDFKIVIIPHNLKAESLSELLQKSQADALIAEAGSLDLSFVAKDNKQLSQVIWVAKLGSRHMDWNDVPQDVEGTLEVTVWHELVEEKKELAWLEVPDYDPSTPTPSVTTVWPSKSSQGDFIEYQPENLASGIAGLLYSLPRQQRFGPNDVVLSIDSFSRSYPLCQIMAALFANASVAVNSVAGESVDFALATVGVSPTVIVASSRTMSDYHTKFMKPHSGPVSSLARWIQVRSLDAGYMPSHGLLSQLANVGPMAELSLDRLRLLCISHRFDADPEVRLDFEQMTDLRLFTGARIVYALTGPGIAGAVSQTNVFDYRRFKGASHFGAPLSSVEIVLTGLSEDSEREEGQISVAGPSVVSGKTVLPVQARLRDDNTLELCA</sequence>
<dbReference type="Gene3D" id="3.40.50.12780">
    <property type="entry name" value="N-terminal domain of ligase-like"/>
    <property type="match status" value="1"/>
</dbReference>
<evidence type="ECO:0008006" key="4">
    <source>
        <dbReference type="Google" id="ProtNLM"/>
    </source>
</evidence>
<dbReference type="OMA" id="ADWNIYT"/>
<dbReference type="AlphaFoldDB" id="A0A1L9WUE8"/>
<organism evidence="2 3">
    <name type="scientific">Aspergillus aculeatus (strain ATCC 16872 / CBS 172.66 / WB 5094)</name>
    <dbReference type="NCBI Taxonomy" id="690307"/>
    <lineage>
        <taxon>Eukaryota</taxon>
        <taxon>Fungi</taxon>
        <taxon>Dikarya</taxon>
        <taxon>Ascomycota</taxon>
        <taxon>Pezizomycotina</taxon>
        <taxon>Eurotiomycetes</taxon>
        <taxon>Eurotiomycetidae</taxon>
        <taxon>Eurotiales</taxon>
        <taxon>Aspergillaceae</taxon>
        <taxon>Aspergillus</taxon>
        <taxon>Aspergillus subgen. Circumdati</taxon>
    </lineage>
</organism>